<sequence length="95" mass="10676">MTPKAVVETHIYHWLANDHGEDEDASFEHYVTFPIGNASATMVVHNEPLAQRTADGAVCEQVQGKLEIQGKPAEWAAKPERTCNWGKQRNKKECE</sequence>
<keyword evidence="2" id="KW-1185">Reference proteome</keyword>
<proteinExistence type="predicted"/>
<evidence type="ECO:0000313" key="1">
    <source>
        <dbReference type="EMBL" id="KAK7946701.1"/>
    </source>
</evidence>
<comment type="caution">
    <text evidence="1">The sequence shown here is derived from an EMBL/GenBank/DDBJ whole genome shotgun (WGS) entry which is preliminary data.</text>
</comment>
<dbReference type="EMBL" id="JAQQWE010000007">
    <property type="protein sequence ID" value="KAK7946701.1"/>
    <property type="molecule type" value="Genomic_DNA"/>
</dbReference>
<dbReference type="GeneID" id="92080306"/>
<accession>A0ABR1Q3W9</accession>
<dbReference type="Proteomes" id="UP001391051">
    <property type="component" value="Unassembled WGS sequence"/>
</dbReference>
<name>A0ABR1Q3W9_9PEZI</name>
<protein>
    <submittedName>
        <fullName evidence="1">Uncharacterized protein</fullName>
    </submittedName>
</protein>
<evidence type="ECO:0000313" key="2">
    <source>
        <dbReference type="Proteomes" id="UP001391051"/>
    </source>
</evidence>
<dbReference type="RefSeq" id="XP_066696735.1">
    <property type="nucleotide sequence ID" value="XM_066847244.1"/>
</dbReference>
<gene>
    <name evidence="1" type="ORF">PG986_011022</name>
</gene>
<reference evidence="1 2" key="1">
    <citation type="submission" date="2023-01" db="EMBL/GenBank/DDBJ databases">
        <title>Analysis of 21 Apiospora genomes using comparative genomics revels a genus with tremendous synthesis potential of carbohydrate active enzymes and secondary metabolites.</title>
        <authorList>
            <person name="Sorensen T."/>
        </authorList>
    </citation>
    <scope>NUCLEOTIDE SEQUENCE [LARGE SCALE GENOMIC DNA]</scope>
    <source>
        <strain evidence="1 2">CBS 24483</strain>
    </source>
</reference>
<organism evidence="1 2">
    <name type="scientific">Apiospora aurea</name>
    <dbReference type="NCBI Taxonomy" id="335848"/>
    <lineage>
        <taxon>Eukaryota</taxon>
        <taxon>Fungi</taxon>
        <taxon>Dikarya</taxon>
        <taxon>Ascomycota</taxon>
        <taxon>Pezizomycotina</taxon>
        <taxon>Sordariomycetes</taxon>
        <taxon>Xylariomycetidae</taxon>
        <taxon>Amphisphaeriales</taxon>
        <taxon>Apiosporaceae</taxon>
        <taxon>Apiospora</taxon>
    </lineage>
</organism>